<evidence type="ECO:0000256" key="3">
    <source>
        <dbReference type="ARBA" id="ARBA00009392"/>
    </source>
</evidence>
<evidence type="ECO:0000256" key="9">
    <source>
        <dbReference type="ARBA" id="ARBA00023102"/>
    </source>
</evidence>
<dbReference type="AlphaFoldDB" id="A0A1M7U514"/>
<organism evidence="11 12">
    <name type="scientific">Bradyrhizobium erythrophlei</name>
    <dbReference type="NCBI Taxonomy" id="1437360"/>
    <lineage>
        <taxon>Bacteria</taxon>
        <taxon>Pseudomonadati</taxon>
        <taxon>Pseudomonadota</taxon>
        <taxon>Alphaproteobacteria</taxon>
        <taxon>Hyphomicrobiales</taxon>
        <taxon>Nitrobacteraceae</taxon>
        <taxon>Bradyrhizobium</taxon>
    </lineage>
</organism>
<dbReference type="InterPro" id="IPR021130">
    <property type="entry name" value="PRib-ATP_PPHydrolase-like"/>
</dbReference>
<dbReference type="EMBL" id="LT670849">
    <property type="protein sequence ID" value="SHN78043.1"/>
    <property type="molecule type" value="Genomic_DNA"/>
</dbReference>
<dbReference type="EC" id="3.6.1.31" evidence="4"/>
<keyword evidence="8" id="KW-0067">ATP-binding</keyword>
<dbReference type="OrthoDB" id="9814738at2"/>
<dbReference type="CDD" id="cd11534">
    <property type="entry name" value="NTP-PPase_HisIE_like"/>
    <property type="match status" value="1"/>
</dbReference>
<keyword evidence="5" id="KW-0028">Amino-acid biosynthesis</keyword>
<dbReference type="NCBIfam" id="TIGR03188">
    <property type="entry name" value="histidine_hisI"/>
    <property type="match status" value="1"/>
</dbReference>
<feature type="region of interest" description="Disordered" evidence="10">
    <location>
        <begin position="163"/>
        <end position="189"/>
    </location>
</feature>
<evidence type="ECO:0000256" key="10">
    <source>
        <dbReference type="SAM" id="MobiDB-lite"/>
    </source>
</evidence>
<evidence type="ECO:0000256" key="5">
    <source>
        <dbReference type="ARBA" id="ARBA00022605"/>
    </source>
</evidence>
<sequence>MADAIEQFDLEILNLQKCASPKTGSLRGDDEPRQSNITGRRVPVRHHGAATPVLQEPDPSVERQRAEPSELDRLYRSLAEVTSETYPRTAGLLASSTRKVAQKIIEEAGEVAIEAVRHRTRNVVRESADLLYHLVALWHRAGIDPTDAWIEMRRRADMLGIAEKPPKACREDRRRPIRDVKQPPEGNGA</sequence>
<evidence type="ECO:0000256" key="4">
    <source>
        <dbReference type="ARBA" id="ARBA00012414"/>
    </source>
</evidence>
<dbReference type="Proteomes" id="UP000184096">
    <property type="component" value="Chromosome I"/>
</dbReference>
<evidence type="ECO:0000256" key="7">
    <source>
        <dbReference type="ARBA" id="ARBA00022801"/>
    </source>
</evidence>
<evidence type="ECO:0000256" key="2">
    <source>
        <dbReference type="ARBA" id="ARBA00005204"/>
    </source>
</evidence>
<protein>
    <recommendedName>
        <fullName evidence="4">phosphoribosyl-ATP diphosphatase</fullName>
        <ecNumber evidence="4">3.6.1.31</ecNumber>
    </recommendedName>
</protein>
<dbReference type="GO" id="GO:0005524">
    <property type="term" value="F:ATP binding"/>
    <property type="evidence" value="ECO:0007669"/>
    <property type="project" value="UniProtKB-KW"/>
</dbReference>
<proteinExistence type="inferred from homology"/>
<accession>A0A1M7U514</accession>
<reference evidence="12" key="1">
    <citation type="submission" date="2016-11" db="EMBL/GenBank/DDBJ databases">
        <authorList>
            <person name="Varghese N."/>
            <person name="Submissions S."/>
        </authorList>
    </citation>
    <scope>NUCLEOTIDE SEQUENCE [LARGE SCALE GENOMIC DNA]</scope>
    <source>
        <strain evidence="12">GAS401</strain>
    </source>
</reference>
<dbReference type="SUPFAM" id="SSF101386">
    <property type="entry name" value="all-alpha NTP pyrophosphatases"/>
    <property type="match status" value="1"/>
</dbReference>
<keyword evidence="7" id="KW-0378">Hydrolase</keyword>
<dbReference type="Gene3D" id="1.10.287.1080">
    <property type="entry name" value="MazG-like"/>
    <property type="match status" value="1"/>
</dbReference>
<evidence type="ECO:0000256" key="8">
    <source>
        <dbReference type="ARBA" id="ARBA00022840"/>
    </source>
</evidence>
<comment type="pathway">
    <text evidence="2">Amino-acid biosynthesis; L-histidine biosynthesis; L-histidine from 5-phospho-alpha-D-ribose 1-diphosphate: step 2/9.</text>
</comment>
<feature type="compositionally biased region" description="Basic and acidic residues" evidence="10">
    <location>
        <begin position="164"/>
        <end position="182"/>
    </location>
</feature>
<evidence type="ECO:0000313" key="12">
    <source>
        <dbReference type="Proteomes" id="UP000184096"/>
    </source>
</evidence>
<dbReference type="GO" id="GO:0000105">
    <property type="term" value="P:L-histidine biosynthetic process"/>
    <property type="evidence" value="ECO:0007669"/>
    <property type="project" value="UniProtKB-UniPathway"/>
</dbReference>
<keyword evidence="6" id="KW-0547">Nucleotide-binding</keyword>
<dbReference type="GO" id="GO:0004636">
    <property type="term" value="F:phosphoribosyl-ATP diphosphatase activity"/>
    <property type="evidence" value="ECO:0007669"/>
    <property type="project" value="UniProtKB-EC"/>
</dbReference>
<keyword evidence="12" id="KW-1185">Reference proteome</keyword>
<evidence type="ECO:0000313" key="11">
    <source>
        <dbReference type="EMBL" id="SHN78043.1"/>
    </source>
</evidence>
<comment type="similarity">
    <text evidence="3">Belongs to the PRA-PH family.</text>
</comment>
<evidence type="ECO:0000256" key="6">
    <source>
        <dbReference type="ARBA" id="ARBA00022741"/>
    </source>
</evidence>
<keyword evidence="9" id="KW-0368">Histidine biosynthesis</keyword>
<name>A0A1M7U514_9BRAD</name>
<feature type="region of interest" description="Disordered" evidence="10">
    <location>
        <begin position="20"/>
        <end position="66"/>
    </location>
</feature>
<dbReference type="RefSeq" id="WP_083587618.1">
    <property type="nucleotide sequence ID" value="NZ_LT670849.1"/>
</dbReference>
<dbReference type="InterPro" id="IPR008179">
    <property type="entry name" value="HisE"/>
</dbReference>
<comment type="catalytic activity">
    <reaction evidence="1">
        <text>1-(5-phospho-beta-D-ribosyl)-ATP + H2O = 1-(5-phospho-beta-D-ribosyl)-5'-AMP + diphosphate + H(+)</text>
        <dbReference type="Rhea" id="RHEA:22828"/>
        <dbReference type="ChEBI" id="CHEBI:15377"/>
        <dbReference type="ChEBI" id="CHEBI:15378"/>
        <dbReference type="ChEBI" id="CHEBI:33019"/>
        <dbReference type="ChEBI" id="CHEBI:59457"/>
        <dbReference type="ChEBI" id="CHEBI:73183"/>
        <dbReference type="EC" id="3.6.1.31"/>
    </reaction>
</comment>
<dbReference type="Pfam" id="PF01503">
    <property type="entry name" value="PRA-PH"/>
    <property type="match status" value="1"/>
</dbReference>
<dbReference type="UniPathway" id="UPA00031">
    <property type="reaction ID" value="UER00007"/>
</dbReference>
<evidence type="ECO:0000256" key="1">
    <source>
        <dbReference type="ARBA" id="ARBA00001460"/>
    </source>
</evidence>
<gene>
    <name evidence="11" type="ORF">SAMN05444170_3561</name>
</gene>